<accession>A0ABX5R0U3</accession>
<keyword evidence="2" id="KW-1185">Reference proteome</keyword>
<dbReference type="Proteomes" id="UP000288804">
    <property type="component" value="Chromosome"/>
</dbReference>
<evidence type="ECO:0008006" key="3">
    <source>
        <dbReference type="Google" id="ProtNLM"/>
    </source>
</evidence>
<protein>
    <recommendedName>
        <fullName evidence="3">Cupin domain-containing protein</fullName>
    </recommendedName>
</protein>
<dbReference type="Gene3D" id="2.60.120.10">
    <property type="entry name" value="Jelly Rolls"/>
    <property type="match status" value="1"/>
</dbReference>
<dbReference type="InterPro" id="IPR014710">
    <property type="entry name" value="RmlC-like_jellyroll"/>
</dbReference>
<evidence type="ECO:0000313" key="1">
    <source>
        <dbReference type="EMBL" id="QAX79175.1"/>
    </source>
</evidence>
<dbReference type="RefSeq" id="WP_129196888.1">
    <property type="nucleotide sequence ID" value="NZ_CABHXI010000009.1"/>
</dbReference>
<dbReference type="InterPro" id="IPR011051">
    <property type="entry name" value="RmlC_Cupin_sf"/>
</dbReference>
<reference evidence="2" key="1">
    <citation type="submission" date="2018-09" db="EMBL/GenBank/DDBJ databases">
        <title>Yersinia hibernicus sp. nov.</title>
        <authorList>
            <person name="Nguyen S.V."/>
            <person name="Mundanda D.M."/>
            <person name="Anes J."/>
            <person name="Fanning S."/>
        </authorList>
    </citation>
    <scope>NUCLEOTIDE SEQUENCE [LARGE SCALE GENOMIC DNA]</scope>
    <source>
        <strain evidence="2">CFS1934</strain>
    </source>
</reference>
<dbReference type="EMBL" id="CP032487">
    <property type="protein sequence ID" value="QAX79175.1"/>
    <property type="molecule type" value="Genomic_DNA"/>
</dbReference>
<evidence type="ECO:0000313" key="2">
    <source>
        <dbReference type="Proteomes" id="UP000288804"/>
    </source>
</evidence>
<dbReference type="SUPFAM" id="SSF51182">
    <property type="entry name" value="RmlC-like cupins"/>
    <property type="match status" value="1"/>
</dbReference>
<sequence length="108" mass="11951">MESYKINDMIGGWFIGAFSPNAFHTDECEVAVKHYLKGASEEEHYHKIATEITCVISGKILMCGKVWNEGDIIVLTPGESTSFQAIIDSTTVVVKLPGALNDKYLINR</sequence>
<proteinExistence type="predicted"/>
<name>A0ABX5R0U3_9GAMM</name>
<gene>
    <name evidence="1" type="ORF">D5F51_11765</name>
</gene>
<organism evidence="1 2">
    <name type="scientific">Yersinia hibernica</name>
    <dbReference type="NCBI Taxonomy" id="2339259"/>
    <lineage>
        <taxon>Bacteria</taxon>
        <taxon>Pseudomonadati</taxon>
        <taxon>Pseudomonadota</taxon>
        <taxon>Gammaproteobacteria</taxon>
        <taxon>Enterobacterales</taxon>
        <taxon>Yersiniaceae</taxon>
        <taxon>Yersinia</taxon>
    </lineage>
</organism>